<dbReference type="Gene3D" id="2.60.40.10">
    <property type="entry name" value="Immunoglobulins"/>
    <property type="match status" value="1"/>
</dbReference>
<feature type="domain" description="DUF7507" evidence="1">
    <location>
        <begin position="176"/>
        <end position="273"/>
    </location>
</feature>
<reference evidence="3" key="1">
    <citation type="journal article" date="2019" name="Int. J. Syst. Evol. Microbiol.">
        <title>The Global Catalogue of Microorganisms (GCM) 10K type strain sequencing project: providing services to taxonomists for standard genome sequencing and annotation.</title>
        <authorList>
            <consortium name="The Broad Institute Genomics Platform"/>
            <consortium name="The Broad Institute Genome Sequencing Center for Infectious Disease"/>
            <person name="Wu L."/>
            <person name="Ma J."/>
        </authorList>
    </citation>
    <scope>NUCLEOTIDE SEQUENCE [LARGE SCALE GENOMIC DNA]</scope>
    <source>
        <strain evidence="3">CECT 8551</strain>
    </source>
</reference>
<organism evidence="2 3">
    <name type="scientific">Belliella kenyensis</name>
    <dbReference type="NCBI Taxonomy" id="1472724"/>
    <lineage>
        <taxon>Bacteria</taxon>
        <taxon>Pseudomonadati</taxon>
        <taxon>Bacteroidota</taxon>
        <taxon>Cytophagia</taxon>
        <taxon>Cytophagales</taxon>
        <taxon>Cyclobacteriaceae</taxon>
        <taxon>Belliella</taxon>
    </lineage>
</organism>
<accession>A0ABV8ELV6</accession>
<evidence type="ECO:0000313" key="3">
    <source>
        <dbReference type="Proteomes" id="UP001595766"/>
    </source>
</evidence>
<dbReference type="NCBIfam" id="TIGR01451">
    <property type="entry name" value="B_ant_repeat"/>
    <property type="match status" value="1"/>
</dbReference>
<name>A0ABV8ELV6_9BACT</name>
<sequence>TCVISSPYEIAAAPVTPSAPVLSYAAPSCDEVSVTVSFTPEDDVEYSLNADFAELLTGGSFDAVSGSTGVVYARTAGTTCVISSPYEIAAAPVTPSAPVLSYAAPSCDEASVTVSFTPEDGVEYSLNADFAELLTGGSFDAGSGSTGFVYARTAGTTCVISSPYEIAAAPIAPFASISINKSASQSTYVLGDVITYTFTVENTGDVELVDVNVEDVLEGLNWITSTNVASLASGASVTFTATYTITQSDIDEGSVINTATVVGIPSCGPPVSDDASVTINVSGMILGTVFNDANGNVVIDGEETGYLPGGVPHFVYLVDALGVIRGLSEVNADGTFAIPIEDNTGSFSLQISTNTYVLGEDAVIEQNLPLGFVHTGESVGLGSDGTADGVVNIELVSGSGDLSGILFGIQERPIAGSGSLILVNQNGNFQHTVFDFAFNFLE</sequence>
<dbReference type="Pfam" id="PF24346">
    <property type="entry name" value="DUF7507"/>
    <property type="match status" value="1"/>
</dbReference>
<comment type="caution">
    <text evidence="2">The sequence shown here is derived from an EMBL/GenBank/DDBJ whole genome shotgun (WGS) entry which is preliminary data.</text>
</comment>
<dbReference type="RefSeq" id="WP_376856746.1">
    <property type="nucleotide sequence ID" value="NZ_JBHSAV010000018.1"/>
</dbReference>
<dbReference type="InterPro" id="IPR047589">
    <property type="entry name" value="DUF11_rpt"/>
</dbReference>
<dbReference type="InterPro" id="IPR055354">
    <property type="entry name" value="DUF7507"/>
</dbReference>
<protein>
    <submittedName>
        <fullName evidence="2">CARDB domain-containing protein</fullName>
    </submittedName>
</protein>
<feature type="non-terminal residue" evidence="2">
    <location>
        <position position="442"/>
    </location>
</feature>
<gene>
    <name evidence="2" type="ORF">ACFOUP_06930</name>
</gene>
<feature type="non-terminal residue" evidence="2">
    <location>
        <position position="1"/>
    </location>
</feature>
<evidence type="ECO:0000259" key="1">
    <source>
        <dbReference type="Pfam" id="PF24346"/>
    </source>
</evidence>
<evidence type="ECO:0000313" key="2">
    <source>
        <dbReference type="EMBL" id="MFC3976103.1"/>
    </source>
</evidence>
<dbReference type="EMBL" id="JBHSAV010000018">
    <property type="protein sequence ID" value="MFC3976103.1"/>
    <property type="molecule type" value="Genomic_DNA"/>
</dbReference>
<keyword evidence="3" id="KW-1185">Reference proteome</keyword>
<dbReference type="InterPro" id="IPR013783">
    <property type="entry name" value="Ig-like_fold"/>
</dbReference>
<proteinExistence type="predicted"/>
<dbReference type="Proteomes" id="UP001595766">
    <property type="component" value="Unassembled WGS sequence"/>
</dbReference>